<comment type="caution">
    <text evidence="10">The sequence shown here is derived from an EMBL/GenBank/DDBJ whole genome shotgun (WGS) entry which is preliminary data.</text>
</comment>
<feature type="binding site" evidence="8">
    <location>
        <position position="10"/>
    </location>
    <ligand>
        <name>Mg(2+)</name>
        <dbReference type="ChEBI" id="CHEBI:18420"/>
    </ligand>
</feature>
<dbReference type="GO" id="GO:0008897">
    <property type="term" value="F:holo-[acyl-carrier-protein] synthase activity"/>
    <property type="evidence" value="ECO:0007669"/>
    <property type="project" value="UniProtKB-EC"/>
</dbReference>
<keyword evidence="2 8" id="KW-0808">Transferase</keyword>
<keyword evidence="6 8" id="KW-0443">Lipid metabolism</keyword>
<comment type="cofactor">
    <cofactor evidence="8">
        <name>Mg(2+)</name>
        <dbReference type="ChEBI" id="CHEBI:18420"/>
    </cofactor>
</comment>
<dbReference type="RefSeq" id="WP_307014712.1">
    <property type="nucleotide sequence ID" value="NZ_CP121247.1"/>
</dbReference>
<dbReference type="InterPro" id="IPR008278">
    <property type="entry name" value="4-PPantetheinyl_Trfase_dom"/>
</dbReference>
<name>A0ABT9NCK7_9ACTO</name>
<comment type="function">
    <text evidence="8">Transfers the 4'-phosphopantetheine moiety from coenzyme A to a Ser of acyl-carrier-protein.</text>
</comment>
<comment type="catalytic activity">
    <reaction evidence="8">
        <text>apo-[ACP] + CoA = holo-[ACP] + adenosine 3',5'-bisphosphate + H(+)</text>
        <dbReference type="Rhea" id="RHEA:12068"/>
        <dbReference type="Rhea" id="RHEA-COMP:9685"/>
        <dbReference type="Rhea" id="RHEA-COMP:9690"/>
        <dbReference type="ChEBI" id="CHEBI:15378"/>
        <dbReference type="ChEBI" id="CHEBI:29999"/>
        <dbReference type="ChEBI" id="CHEBI:57287"/>
        <dbReference type="ChEBI" id="CHEBI:58343"/>
        <dbReference type="ChEBI" id="CHEBI:64479"/>
        <dbReference type="EC" id="2.7.8.7"/>
    </reaction>
</comment>
<evidence type="ECO:0000256" key="6">
    <source>
        <dbReference type="ARBA" id="ARBA00023098"/>
    </source>
</evidence>
<dbReference type="Gene3D" id="3.90.470.20">
    <property type="entry name" value="4'-phosphopantetheinyl transferase domain"/>
    <property type="match status" value="1"/>
</dbReference>
<dbReference type="InterPro" id="IPR037143">
    <property type="entry name" value="4-PPantetheinyl_Trfase_dom_sf"/>
</dbReference>
<keyword evidence="5 8" id="KW-0460">Magnesium</keyword>
<organism evidence="10 11">
    <name type="scientific">Arcanobacterium wilhelmae</name>
    <dbReference type="NCBI Taxonomy" id="1803177"/>
    <lineage>
        <taxon>Bacteria</taxon>
        <taxon>Bacillati</taxon>
        <taxon>Actinomycetota</taxon>
        <taxon>Actinomycetes</taxon>
        <taxon>Actinomycetales</taxon>
        <taxon>Actinomycetaceae</taxon>
        <taxon>Arcanobacterium</taxon>
    </lineage>
</organism>
<evidence type="ECO:0000256" key="7">
    <source>
        <dbReference type="ARBA" id="ARBA00023160"/>
    </source>
</evidence>
<gene>
    <name evidence="8" type="primary">acpS</name>
    <name evidence="10" type="ORF">J2S49_001535</name>
</gene>
<keyword evidence="7 8" id="KW-0275">Fatty acid biosynthesis</keyword>
<comment type="subcellular location">
    <subcellularLocation>
        <location evidence="8">Cytoplasm</location>
    </subcellularLocation>
</comment>
<dbReference type="Pfam" id="PF01648">
    <property type="entry name" value="ACPS"/>
    <property type="match status" value="1"/>
</dbReference>
<dbReference type="InterPro" id="IPR004568">
    <property type="entry name" value="Ppantetheine-prot_Trfase_dom"/>
</dbReference>
<comment type="similarity">
    <text evidence="8">Belongs to the P-Pant transferase superfamily. AcpS family.</text>
</comment>
<dbReference type="NCBIfam" id="NF000831">
    <property type="entry name" value="PRK00070.3-1"/>
    <property type="match status" value="1"/>
</dbReference>
<evidence type="ECO:0000256" key="8">
    <source>
        <dbReference type="HAMAP-Rule" id="MF_00101"/>
    </source>
</evidence>
<evidence type="ECO:0000256" key="4">
    <source>
        <dbReference type="ARBA" id="ARBA00022832"/>
    </source>
</evidence>
<keyword evidence="3 8" id="KW-0479">Metal-binding</keyword>
<dbReference type="HAMAP" id="MF_00101">
    <property type="entry name" value="AcpS"/>
    <property type="match status" value="1"/>
</dbReference>
<dbReference type="EC" id="2.7.8.7" evidence="8"/>
<protein>
    <recommendedName>
        <fullName evidence="8">Holo-[acyl-carrier-protein] synthase</fullName>
        <shortName evidence="8">Holo-ACP synthase</shortName>
        <ecNumber evidence="8">2.7.8.7</ecNumber>
    </recommendedName>
    <alternativeName>
        <fullName evidence="8">4'-phosphopantetheinyl transferase AcpS</fullName>
    </alternativeName>
</protein>
<proteinExistence type="inferred from homology"/>
<accession>A0ABT9NCK7</accession>
<evidence type="ECO:0000259" key="9">
    <source>
        <dbReference type="Pfam" id="PF01648"/>
    </source>
</evidence>
<evidence type="ECO:0000256" key="3">
    <source>
        <dbReference type="ARBA" id="ARBA00022723"/>
    </source>
</evidence>
<dbReference type="NCBIfam" id="TIGR00556">
    <property type="entry name" value="pantethn_trn"/>
    <property type="match status" value="1"/>
</dbReference>
<dbReference type="EMBL" id="JAUSQW010000001">
    <property type="protein sequence ID" value="MDP9801459.1"/>
    <property type="molecule type" value="Genomic_DNA"/>
</dbReference>
<evidence type="ECO:0000256" key="1">
    <source>
        <dbReference type="ARBA" id="ARBA00022516"/>
    </source>
</evidence>
<evidence type="ECO:0000313" key="10">
    <source>
        <dbReference type="EMBL" id="MDP9801459.1"/>
    </source>
</evidence>
<reference evidence="10 11" key="1">
    <citation type="submission" date="2023-07" db="EMBL/GenBank/DDBJ databases">
        <title>Sequencing the genomes of 1000 actinobacteria strains.</title>
        <authorList>
            <person name="Klenk H.-P."/>
        </authorList>
    </citation>
    <scope>NUCLEOTIDE SEQUENCE [LARGE SCALE GENOMIC DNA]</scope>
    <source>
        <strain evidence="10 11">DSM 102162</strain>
    </source>
</reference>
<keyword evidence="1 8" id="KW-0444">Lipid biosynthesis</keyword>
<keyword evidence="8" id="KW-0963">Cytoplasm</keyword>
<sequence length="139" mass="15290">MPEITGLGIDLVYIPEFIAQMNEPGTQLARAFHPRELRLATARAAATGREPAYHLAGRWAAKEAFIKAWSSEFFGEPPRLADPVDWAQVWVESDAWNRPRLVLEGELAAGVGNVTTHVSISHDGEYATAVVSLERKTHG</sequence>
<feature type="domain" description="4'-phosphopantetheinyl transferase" evidence="9">
    <location>
        <begin position="6"/>
        <end position="108"/>
    </location>
</feature>
<keyword evidence="11" id="KW-1185">Reference proteome</keyword>
<keyword evidence="4 8" id="KW-0276">Fatty acid metabolism</keyword>
<evidence type="ECO:0000313" key="11">
    <source>
        <dbReference type="Proteomes" id="UP001235966"/>
    </source>
</evidence>
<dbReference type="SUPFAM" id="SSF56214">
    <property type="entry name" value="4'-phosphopantetheinyl transferase"/>
    <property type="match status" value="1"/>
</dbReference>
<dbReference type="Proteomes" id="UP001235966">
    <property type="component" value="Unassembled WGS sequence"/>
</dbReference>
<evidence type="ECO:0000256" key="2">
    <source>
        <dbReference type="ARBA" id="ARBA00022679"/>
    </source>
</evidence>
<feature type="binding site" evidence="8">
    <location>
        <position position="63"/>
    </location>
    <ligand>
        <name>Mg(2+)</name>
        <dbReference type="ChEBI" id="CHEBI:18420"/>
    </ligand>
</feature>
<dbReference type="InterPro" id="IPR002582">
    <property type="entry name" value="ACPS"/>
</dbReference>
<evidence type="ECO:0000256" key="5">
    <source>
        <dbReference type="ARBA" id="ARBA00022842"/>
    </source>
</evidence>